<evidence type="ECO:0000313" key="1">
    <source>
        <dbReference type="EMBL" id="EDT10516.1"/>
    </source>
</evidence>
<dbReference type="AlphaFoldDB" id="B1FZS9"/>
<proteinExistence type="predicted"/>
<keyword evidence="2" id="KW-1185">Reference proteome</keyword>
<protein>
    <submittedName>
        <fullName evidence="1">Uncharacterized protein</fullName>
    </submittedName>
</protein>
<sequence>MSNQKNRKGTTYAFATIGARSAADALLVVRRFASTAFR</sequence>
<dbReference type="Proteomes" id="UP000005045">
    <property type="component" value="Unassembled WGS sequence"/>
</dbReference>
<reference evidence="1 2" key="1">
    <citation type="submission" date="2008-03" db="EMBL/GenBank/DDBJ databases">
        <title>Sequencing of the draft genome and assembly of Burkholderia graminis C4D1M.</title>
        <authorList>
            <consortium name="US DOE Joint Genome Institute (JGI-PGF)"/>
            <person name="Copeland A."/>
            <person name="Lucas S."/>
            <person name="Lapidus A."/>
            <person name="Glavina del Rio T."/>
            <person name="Dalin E."/>
            <person name="Tice H."/>
            <person name="Bruce D."/>
            <person name="Goodwin L."/>
            <person name="Pitluck S."/>
            <person name="Larimer F."/>
            <person name="Land M.L."/>
            <person name="Hauser L."/>
            <person name="Tiedje J."/>
            <person name="Richardson P."/>
        </authorList>
    </citation>
    <scope>NUCLEOTIDE SEQUENCE [LARGE SCALE GENOMIC DNA]</scope>
    <source>
        <strain evidence="2">ATCC 700544 / DSM 17151 / LMG 18924 / NCIMB 13744 / C4D1M</strain>
    </source>
</reference>
<accession>B1FZS9</accession>
<organism evidence="1 2">
    <name type="scientific">Paraburkholderia graminis (strain ATCC 700544 / DSM 17151 / LMG 18924 / NCIMB 13744 / C4D1M)</name>
    <dbReference type="NCBI Taxonomy" id="396598"/>
    <lineage>
        <taxon>Bacteria</taxon>
        <taxon>Pseudomonadati</taxon>
        <taxon>Pseudomonadota</taxon>
        <taxon>Betaproteobacteria</taxon>
        <taxon>Burkholderiales</taxon>
        <taxon>Burkholderiaceae</taxon>
        <taxon>Paraburkholderia</taxon>
    </lineage>
</organism>
<evidence type="ECO:0000313" key="2">
    <source>
        <dbReference type="Proteomes" id="UP000005045"/>
    </source>
</evidence>
<gene>
    <name evidence="1" type="ORF">BgramDRAFT_2666</name>
</gene>
<dbReference type="EMBL" id="ABLD01000006">
    <property type="protein sequence ID" value="EDT10516.1"/>
    <property type="molecule type" value="Genomic_DNA"/>
</dbReference>
<name>B1FZS9_PARG4</name>
<comment type="caution">
    <text evidence="1">The sequence shown here is derived from an EMBL/GenBank/DDBJ whole genome shotgun (WGS) entry which is preliminary data.</text>
</comment>